<evidence type="ECO:0000256" key="7">
    <source>
        <dbReference type="ARBA" id="ARBA00039796"/>
    </source>
</evidence>
<protein>
    <recommendedName>
        <fullName evidence="7">Photosystem II extrinsic protein O</fullName>
    </recommendedName>
    <alternativeName>
        <fullName evidence="8">Photosystem II manganese-stabilizing polypeptide</fullName>
    </alternativeName>
</protein>
<feature type="signal peptide" evidence="10">
    <location>
        <begin position="1"/>
        <end position="27"/>
    </location>
</feature>
<evidence type="ECO:0000256" key="8">
    <source>
        <dbReference type="ARBA" id="ARBA00043037"/>
    </source>
</evidence>
<evidence type="ECO:0000256" key="1">
    <source>
        <dbReference type="ARBA" id="ARBA00004526"/>
    </source>
</evidence>
<evidence type="ECO:0000256" key="5">
    <source>
        <dbReference type="ARBA" id="ARBA00023136"/>
    </source>
</evidence>
<dbReference type="InterPro" id="IPR002628">
    <property type="entry name" value="PsbO"/>
</dbReference>
<name>A0AAN1UTD4_SYNEL</name>
<dbReference type="GO" id="GO:0031676">
    <property type="term" value="C:plasma membrane-derived thylakoid membrane"/>
    <property type="evidence" value="ECO:0007669"/>
    <property type="project" value="UniProtKB-SubCell"/>
</dbReference>
<sequence>MRYRAFLAAFLAVCLGVLTACSSGPTAADLGTLTYEEIRNTGLANKCLSLKETARGTIPLEAGKKYALTDLCLEPQEFFVKEEPGNKRQKAEFVPGKVLTRYTSSLDQVYGDLALKADGTLSFTEKGGIDFQAITVLLPGGEEVPFLFTVKGLVANTSEPTNSINTSTDLRGGYRVPSYRTSNFLDPKARGLTTGYESAVAIPSAGDAEDLTKENVKRFVTGQGEISLAVSKVDSETGEIAGVFTAIQPSDTDMGGKEAVDVKLVGQFYGRIEPADA</sequence>
<dbReference type="Pfam" id="PF01716">
    <property type="entry name" value="MSP"/>
    <property type="match status" value="1"/>
</dbReference>
<keyword evidence="4" id="KW-0793">Thylakoid</keyword>
<reference evidence="11 12" key="1">
    <citation type="journal article" date="2018" name="Sci. Rep.">
        <title>Genome Features and Biochemical Characteristics of a Robust, Fast Growing and Naturally Transformable Cyanobacterium Synechococcus elongatus PCC 11801 Isolated from India.</title>
        <authorList>
            <person name="Jaiswal D."/>
            <person name="Sengupta A."/>
            <person name="Sohoni S."/>
            <person name="Sengupta S."/>
            <person name="Phadnavis A.G."/>
            <person name="Pakrasi H.B."/>
            <person name="Wangikar P.P."/>
        </authorList>
    </citation>
    <scope>NUCLEOTIDE SEQUENCE [LARGE SCALE GENOMIC DNA]</scope>
    <source>
        <strain evidence="11 12">PCC 11801</strain>
    </source>
</reference>
<comment type="similarity">
    <text evidence="2">Belongs to the PsbO family.</text>
</comment>
<comment type="function">
    <text evidence="9">One of the extrinsic, lumenal subunits of photosystem II (PSII), which stabilize and protect the oxygen-evolving complex. PSII is a light-driven water plastoquinone oxidoreductase, using light energy to abstract electrons from H(2)O, generating a proton gradient subsequently used for ATP formation. Required for dimerization of PSII and for binding of PsbQ to PSII.</text>
</comment>
<keyword evidence="10" id="KW-0732">Signal</keyword>
<dbReference type="SUPFAM" id="SSF56925">
    <property type="entry name" value="OMPA-like"/>
    <property type="match status" value="1"/>
</dbReference>
<keyword evidence="5" id="KW-0472">Membrane</keyword>
<gene>
    <name evidence="11" type="ORF">DOP62_00570</name>
</gene>
<dbReference type="GO" id="GO:0009654">
    <property type="term" value="C:photosystem II oxygen evolving complex"/>
    <property type="evidence" value="ECO:0007669"/>
    <property type="project" value="InterPro"/>
</dbReference>
<evidence type="ECO:0000256" key="4">
    <source>
        <dbReference type="ARBA" id="ARBA00023078"/>
    </source>
</evidence>
<evidence type="ECO:0000313" key="11">
    <source>
        <dbReference type="EMBL" id="AZB71417.1"/>
    </source>
</evidence>
<feature type="chain" id="PRO_5042835365" description="Photosystem II extrinsic protein O" evidence="10">
    <location>
        <begin position="28"/>
        <end position="277"/>
    </location>
</feature>
<evidence type="ECO:0000256" key="6">
    <source>
        <dbReference type="ARBA" id="ARBA00023276"/>
    </source>
</evidence>
<dbReference type="EMBL" id="CP030139">
    <property type="protein sequence ID" value="AZB71417.1"/>
    <property type="molecule type" value="Genomic_DNA"/>
</dbReference>
<dbReference type="PROSITE" id="PS51257">
    <property type="entry name" value="PROKAR_LIPOPROTEIN"/>
    <property type="match status" value="1"/>
</dbReference>
<dbReference type="GO" id="GO:0042549">
    <property type="term" value="P:photosystem II stabilization"/>
    <property type="evidence" value="ECO:0007669"/>
    <property type="project" value="InterPro"/>
</dbReference>
<dbReference type="Gene3D" id="2.40.160.30">
    <property type="entry name" value="Photosystem II, cytochrome c-550 precursor"/>
    <property type="match status" value="1"/>
</dbReference>
<dbReference type="GO" id="GO:0010242">
    <property type="term" value="F:oxygen evolving activity"/>
    <property type="evidence" value="ECO:0007669"/>
    <property type="project" value="InterPro"/>
</dbReference>
<dbReference type="InterPro" id="IPR011250">
    <property type="entry name" value="OMP/PagP_B-barrel"/>
</dbReference>
<organism evidence="11 12">
    <name type="scientific">Synechococcus elongatus PCC 11801</name>
    <dbReference type="NCBI Taxonomy" id="2219813"/>
    <lineage>
        <taxon>Bacteria</taxon>
        <taxon>Bacillati</taxon>
        <taxon>Cyanobacteriota</taxon>
        <taxon>Cyanophyceae</taxon>
        <taxon>Synechococcales</taxon>
        <taxon>Synechococcaceae</taxon>
        <taxon>Synechococcus</taxon>
    </lineage>
</organism>
<evidence type="ECO:0000256" key="9">
    <source>
        <dbReference type="ARBA" id="ARBA00046136"/>
    </source>
</evidence>
<proteinExistence type="inferred from homology"/>
<dbReference type="Proteomes" id="UP000267249">
    <property type="component" value="Chromosome"/>
</dbReference>
<evidence type="ECO:0000313" key="12">
    <source>
        <dbReference type="Proteomes" id="UP000267249"/>
    </source>
</evidence>
<evidence type="ECO:0000256" key="2">
    <source>
        <dbReference type="ARBA" id="ARBA00009838"/>
    </source>
</evidence>
<dbReference type="PANTHER" id="PTHR34058">
    <property type="entry name" value="OXYGEN-EVOLVING ENHANCER PROTEIN 1-2, CHLOROPLASTIC"/>
    <property type="match status" value="1"/>
</dbReference>
<evidence type="ECO:0000256" key="3">
    <source>
        <dbReference type="ARBA" id="ARBA00022531"/>
    </source>
</evidence>
<evidence type="ECO:0000256" key="10">
    <source>
        <dbReference type="SAM" id="SignalP"/>
    </source>
</evidence>
<keyword evidence="6" id="KW-0604">Photosystem II</keyword>
<comment type="subcellular location">
    <subcellularLocation>
        <location evidence="1">Cellular thylakoid membrane</location>
        <topology evidence="1">Peripheral membrane protein</topology>
        <orientation evidence="1">Lumenal side</orientation>
    </subcellularLocation>
</comment>
<dbReference type="Gene3D" id="3.30.2050.10">
    <property type="entry name" value="photosynthetic oxygen evolving center domain"/>
    <property type="match status" value="1"/>
</dbReference>
<accession>A0AAN1UTD4</accession>
<dbReference type="RefSeq" id="WP_208674691.1">
    <property type="nucleotide sequence ID" value="NZ_CP030139.2"/>
</dbReference>
<dbReference type="GO" id="GO:0010207">
    <property type="term" value="P:photosystem II assembly"/>
    <property type="evidence" value="ECO:0007669"/>
    <property type="project" value="InterPro"/>
</dbReference>
<keyword evidence="3" id="KW-0602">Photosynthesis</keyword>
<dbReference type="AlphaFoldDB" id="A0AAN1UTD4"/>